<keyword evidence="4" id="KW-1185">Reference proteome</keyword>
<dbReference type="Proteomes" id="UP000262004">
    <property type="component" value="Chromosome"/>
</dbReference>
<dbReference type="KEGG" id="htl:HPTL_0724"/>
<feature type="domain" description="CRISPR type III-associated protein" evidence="2">
    <location>
        <begin position="7"/>
        <end position="186"/>
    </location>
</feature>
<dbReference type="AlphaFoldDB" id="A0A2Z6DX59"/>
<reference evidence="3 4" key="1">
    <citation type="submission" date="2018-04" db="EMBL/GenBank/DDBJ databases">
        <title>Complete genome sequence of Hydrogenophilus thermoluteolus TH-1.</title>
        <authorList>
            <person name="Arai H."/>
        </authorList>
    </citation>
    <scope>NUCLEOTIDE SEQUENCE [LARGE SCALE GENOMIC DNA]</scope>
    <source>
        <strain evidence="3 4">TH-1</strain>
    </source>
</reference>
<gene>
    <name evidence="3" type="ORF">HPTL_0724</name>
</gene>
<sequence>MHTATYTLTFITPAFLGDANQNARWRTPPIKHELRHWWRVAYAADHGFRVNVSEMRREEGLLFGHAWLDDDYYIKNGRREKTTARKSQVRLRLLGPGGIKPKDVWQGKTSNGVKPLDPGLDTSYAWFGLIKRGANLPDRNRLEPREERVLVLAFPDEHKKVLHDALRLIHTFATLGSRSRSGWGSVHLEGLAPLTASELEHYAQPIGKCLKREWAASLAQDHEGKLCVWHSSNSFTSWDKAIAQSARIRREIRTALKGQPDLRKALGFAGRGRMPSPLRWKVLQEGESFRLQVAAFPHALPADSGERMDDRQLEAAWKKIISALDQRLSRYVREDAHAYRLD</sequence>
<dbReference type="EMBL" id="AP018558">
    <property type="protein sequence ID" value="BBD76992.1"/>
    <property type="molecule type" value="Genomic_DNA"/>
</dbReference>
<name>A0A2Z6DX59_HYDTE</name>
<organism evidence="3 4">
    <name type="scientific">Hydrogenophilus thermoluteolus</name>
    <name type="common">Pseudomonas hydrogenothermophila</name>
    <dbReference type="NCBI Taxonomy" id="297"/>
    <lineage>
        <taxon>Bacteria</taxon>
        <taxon>Pseudomonadati</taxon>
        <taxon>Pseudomonadota</taxon>
        <taxon>Hydrogenophilia</taxon>
        <taxon>Hydrogenophilales</taxon>
        <taxon>Hydrogenophilaceae</taxon>
        <taxon>Hydrogenophilus</taxon>
    </lineage>
</organism>
<evidence type="ECO:0000256" key="1">
    <source>
        <dbReference type="ARBA" id="ARBA00023118"/>
    </source>
</evidence>
<keyword evidence="1" id="KW-0051">Antiviral defense</keyword>
<dbReference type="GO" id="GO:0051607">
    <property type="term" value="P:defense response to virus"/>
    <property type="evidence" value="ECO:0007669"/>
    <property type="project" value="UniProtKB-KW"/>
</dbReference>
<accession>A0A2Z6DX59</accession>
<dbReference type="InterPro" id="IPR005537">
    <property type="entry name" value="RAMP_III_fam"/>
</dbReference>
<evidence type="ECO:0000313" key="4">
    <source>
        <dbReference type="Proteomes" id="UP000262004"/>
    </source>
</evidence>
<protein>
    <submittedName>
        <fullName evidence="3">CRISPR-associated protein Cmr1</fullName>
    </submittedName>
</protein>
<proteinExistence type="predicted"/>
<evidence type="ECO:0000259" key="2">
    <source>
        <dbReference type="Pfam" id="PF03787"/>
    </source>
</evidence>
<dbReference type="Pfam" id="PF03787">
    <property type="entry name" value="RAMPs"/>
    <property type="match status" value="1"/>
</dbReference>
<evidence type="ECO:0000313" key="3">
    <source>
        <dbReference type="EMBL" id="BBD76992.1"/>
    </source>
</evidence>